<dbReference type="PANTHER" id="PTHR34070:SF1">
    <property type="entry name" value="DNA ALKYLATION REPAIR PROTEIN"/>
    <property type="match status" value="1"/>
</dbReference>
<name>A0A413RBI3_9FIRM</name>
<dbReference type="RefSeq" id="WP_117969436.1">
    <property type="nucleotide sequence ID" value="NZ_CAUFEU010000025.1"/>
</dbReference>
<dbReference type="Pfam" id="PF08713">
    <property type="entry name" value="DNA_alkylation"/>
    <property type="match status" value="1"/>
</dbReference>
<dbReference type="SUPFAM" id="SSF48371">
    <property type="entry name" value="ARM repeat"/>
    <property type="match status" value="1"/>
</dbReference>
<dbReference type="InterPro" id="IPR016024">
    <property type="entry name" value="ARM-type_fold"/>
</dbReference>
<dbReference type="AlphaFoldDB" id="A0A413RBI3"/>
<keyword evidence="2" id="KW-1185">Reference proteome</keyword>
<dbReference type="EMBL" id="QSFD01000002">
    <property type="protein sequence ID" value="RHA19960.1"/>
    <property type="molecule type" value="Genomic_DNA"/>
</dbReference>
<proteinExistence type="predicted"/>
<gene>
    <name evidence="1" type="ORF">DW944_02105</name>
</gene>
<sequence>MKEDIAVKVQKQLFELQDLKYRDFHAKLMPTIDKEKVIGVRTPVLRSYAKQFGKTEEAKEFMKVLPHKYYEENNLHGMLLEQIKDYDELIIELEKFLPHIDNWATCDLLSLRIVKKNLEDFLEKINKYIKSDQPYTIRFGISMLMKHYLDDNFKIEYANKVAGVQSEEYYVNMMRAWYFATALAKQYDSIIPFIEEKKLDVWTHNKAIQKSIESYRITPEQKEYLRTLKIKR</sequence>
<dbReference type="Proteomes" id="UP000284779">
    <property type="component" value="Unassembled WGS sequence"/>
</dbReference>
<comment type="caution">
    <text evidence="1">The sequence shown here is derived from an EMBL/GenBank/DDBJ whole genome shotgun (WGS) entry which is preliminary data.</text>
</comment>
<dbReference type="Gene3D" id="1.25.10.90">
    <property type="match status" value="1"/>
</dbReference>
<evidence type="ECO:0000313" key="1">
    <source>
        <dbReference type="EMBL" id="RHA19960.1"/>
    </source>
</evidence>
<dbReference type="CDD" id="cd06561">
    <property type="entry name" value="AlkD_like"/>
    <property type="match status" value="1"/>
</dbReference>
<evidence type="ECO:0000313" key="2">
    <source>
        <dbReference type="Proteomes" id="UP000284779"/>
    </source>
</evidence>
<dbReference type="InterPro" id="IPR014825">
    <property type="entry name" value="DNA_alkylation"/>
</dbReference>
<organism evidence="1 2">
    <name type="scientific">Eubacterium ventriosum</name>
    <dbReference type="NCBI Taxonomy" id="39496"/>
    <lineage>
        <taxon>Bacteria</taxon>
        <taxon>Bacillati</taxon>
        <taxon>Bacillota</taxon>
        <taxon>Clostridia</taxon>
        <taxon>Eubacteriales</taxon>
        <taxon>Eubacteriaceae</taxon>
        <taxon>Eubacterium</taxon>
    </lineage>
</organism>
<reference evidence="1 2" key="1">
    <citation type="submission" date="2018-08" db="EMBL/GenBank/DDBJ databases">
        <title>A genome reference for cultivated species of the human gut microbiota.</title>
        <authorList>
            <person name="Zou Y."/>
            <person name="Xue W."/>
            <person name="Luo G."/>
        </authorList>
    </citation>
    <scope>NUCLEOTIDE SEQUENCE [LARGE SCALE GENOMIC DNA]</scope>
    <source>
        <strain evidence="1 2">AM44-11BH</strain>
    </source>
</reference>
<accession>A0A413RBI3</accession>
<protein>
    <submittedName>
        <fullName evidence="1">DNA alkylation repair protein</fullName>
    </submittedName>
</protein>
<dbReference type="PANTHER" id="PTHR34070">
    <property type="entry name" value="ARMADILLO-TYPE FOLD"/>
    <property type="match status" value="1"/>
</dbReference>